<accession>A0A9P4H880</accession>
<feature type="non-terminal residue" evidence="1">
    <location>
        <position position="1"/>
    </location>
</feature>
<organism evidence="1 2">
    <name type="scientific">Setomelanomma holmii</name>
    <dbReference type="NCBI Taxonomy" id="210430"/>
    <lineage>
        <taxon>Eukaryota</taxon>
        <taxon>Fungi</taxon>
        <taxon>Dikarya</taxon>
        <taxon>Ascomycota</taxon>
        <taxon>Pezizomycotina</taxon>
        <taxon>Dothideomycetes</taxon>
        <taxon>Pleosporomycetidae</taxon>
        <taxon>Pleosporales</taxon>
        <taxon>Pleosporineae</taxon>
        <taxon>Phaeosphaeriaceae</taxon>
        <taxon>Setomelanomma</taxon>
    </lineage>
</organism>
<gene>
    <name evidence="1" type="ORF">EK21DRAFT_69078</name>
</gene>
<evidence type="ECO:0000313" key="1">
    <source>
        <dbReference type="EMBL" id="KAF2028717.1"/>
    </source>
</evidence>
<sequence>LTARQLRITGSCVGAAKTSWDIRTAWKLAPATASTLCSQVKLTAASLSQIQALLLLQDSDVLRDKPDPRDTFDTTLTSCLVLSTWLEKIMLKITKGILDVSKATWKAKFQTLWNEHEVKELSEQLTTQQGGISVLVGLLQMNSISEIRRMIHRHDALIREIAKDTRALRRTHAIDAPASIFSTDDDTRSGLSQLKDIEQDNTFETVILSSKVYSQAEFKARIQPIDWPEDPAQGTISEAKELVLHDPQLRTTFERLGIFDVAARSKLDHVAQRNEEISLQNGQWITKIKKCSDWQYEGEIQSDLPDIPSLRGRFDRNKVFPHLDCGNP</sequence>
<dbReference type="OrthoDB" id="5365701at2759"/>
<reference evidence="1" key="1">
    <citation type="journal article" date="2020" name="Stud. Mycol.">
        <title>101 Dothideomycetes genomes: a test case for predicting lifestyles and emergence of pathogens.</title>
        <authorList>
            <person name="Haridas S."/>
            <person name="Albert R."/>
            <person name="Binder M."/>
            <person name="Bloem J."/>
            <person name="Labutti K."/>
            <person name="Salamov A."/>
            <person name="Andreopoulos B."/>
            <person name="Baker S."/>
            <person name="Barry K."/>
            <person name="Bills G."/>
            <person name="Bluhm B."/>
            <person name="Cannon C."/>
            <person name="Castanera R."/>
            <person name="Culley D."/>
            <person name="Daum C."/>
            <person name="Ezra D."/>
            <person name="Gonzalez J."/>
            <person name="Henrissat B."/>
            <person name="Kuo A."/>
            <person name="Liang C."/>
            <person name="Lipzen A."/>
            <person name="Lutzoni F."/>
            <person name="Magnuson J."/>
            <person name="Mondo S."/>
            <person name="Nolan M."/>
            <person name="Ohm R."/>
            <person name="Pangilinan J."/>
            <person name="Park H.-J."/>
            <person name="Ramirez L."/>
            <person name="Alfaro M."/>
            <person name="Sun H."/>
            <person name="Tritt A."/>
            <person name="Yoshinaga Y."/>
            <person name="Zwiers L.-H."/>
            <person name="Turgeon B."/>
            <person name="Goodwin S."/>
            <person name="Spatafora J."/>
            <person name="Crous P."/>
            <person name="Grigoriev I."/>
        </authorList>
    </citation>
    <scope>NUCLEOTIDE SEQUENCE</scope>
    <source>
        <strain evidence="1">CBS 110217</strain>
    </source>
</reference>
<comment type="caution">
    <text evidence="1">The sequence shown here is derived from an EMBL/GenBank/DDBJ whole genome shotgun (WGS) entry which is preliminary data.</text>
</comment>
<keyword evidence="2" id="KW-1185">Reference proteome</keyword>
<dbReference type="Proteomes" id="UP000799777">
    <property type="component" value="Unassembled WGS sequence"/>
</dbReference>
<dbReference type="EMBL" id="ML978209">
    <property type="protein sequence ID" value="KAF2028717.1"/>
    <property type="molecule type" value="Genomic_DNA"/>
</dbReference>
<proteinExistence type="predicted"/>
<name>A0A9P4H880_9PLEO</name>
<dbReference type="AlphaFoldDB" id="A0A9P4H880"/>
<evidence type="ECO:0000313" key="2">
    <source>
        <dbReference type="Proteomes" id="UP000799777"/>
    </source>
</evidence>
<protein>
    <submittedName>
        <fullName evidence="1">Uncharacterized protein</fullName>
    </submittedName>
</protein>